<feature type="domain" description="MI" evidence="6">
    <location>
        <begin position="386"/>
        <end position="502"/>
    </location>
</feature>
<evidence type="ECO:0000256" key="3">
    <source>
        <dbReference type="ARBA" id="ARBA00022664"/>
    </source>
</evidence>
<dbReference type="RefSeq" id="XP_013237251.1">
    <property type="nucleotide sequence ID" value="XM_013381797.1"/>
</dbReference>
<dbReference type="Pfam" id="PF02847">
    <property type="entry name" value="MA3"/>
    <property type="match status" value="1"/>
</dbReference>
<dbReference type="SUPFAM" id="SSF48371">
    <property type="entry name" value="ARM repeat"/>
    <property type="match status" value="1"/>
</dbReference>
<evidence type="ECO:0000259" key="6">
    <source>
        <dbReference type="PROSITE" id="PS51366"/>
    </source>
</evidence>
<dbReference type="InterPro" id="IPR050781">
    <property type="entry name" value="CWC22_splicing_factor"/>
</dbReference>
<dbReference type="Pfam" id="PF02854">
    <property type="entry name" value="MIF4G"/>
    <property type="match status" value="1"/>
</dbReference>
<comment type="similarity">
    <text evidence="2">Belongs to the CWC22 family.</text>
</comment>
<keyword evidence="4" id="KW-0508">mRNA splicing</keyword>
<dbReference type="PANTHER" id="PTHR18034:SF3">
    <property type="entry name" value="PRE-MRNA-SPLICING FACTOR CWC22 HOMOLOG"/>
    <property type="match status" value="1"/>
</dbReference>
<dbReference type="PROSITE" id="PS51366">
    <property type="entry name" value="MI"/>
    <property type="match status" value="1"/>
</dbReference>
<sequence>MTSFLAKTRKGHPHAQPFKIKNSAINFLKSKPMADSSSSTIVATLARTAALGTRYGGGTYIPPARLAIMQREELNDALRSGDATKASDAHQRVSWDALKKSLNGLINKVNTANIKNIVIELFSENLIRGRGLFVRSLLKAQSASLPFTHVFAALISIINSKIPIIGELLLSRLILQFRRSFRRNDKMQCLASIKFLAHLVNHQVAHEVLALELLTLLLENPTDDSVEIAVGFIRECGAHLTDVASKATNAIFERFRAILLEAQVDVRIQWMIQVLFQIRKDKFKDNIPIAQELDLVEEEDRITHLLSLDDDIQVDDSLVIFRYDDDFEENEKKYCAIREDILGEVEDPSRLDSAAEEQHPQEEPLDLKAAMPALVIRDKTNTNIINLRKAVYLTVMSSLEFEECCHKLLKLAVPEGLEIEVSNMIIECCSQEKAFTKFYGLLSERFCKLNQSWMAHFEASFVETYTTIHRLETNKIRNIAYLFSHILATDAISWNVFNCIKLTEEDTTSAGRIFIKFLLQELSLELGPLKLKSRFFPKPVAPDQFAVEPVFEGLFPKEDPRNTRFAINFYTAINLGQLTDEMRAYLKWLMDIAAKEI</sequence>
<dbReference type="InterPro" id="IPR003891">
    <property type="entry name" value="Initiation_fac_eIF4g_MI"/>
</dbReference>
<dbReference type="AlphaFoldDB" id="A0A098VPV3"/>
<comment type="subcellular location">
    <subcellularLocation>
        <location evidence="1">Nucleus</location>
    </subcellularLocation>
</comment>
<accession>A0A098VPV3</accession>
<dbReference type="GeneID" id="25260293"/>
<keyword evidence="5" id="KW-0539">Nucleus</keyword>
<evidence type="ECO:0000256" key="4">
    <source>
        <dbReference type="ARBA" id="ARBA00023187"/>
    </source>
</evidence>
<dbReference type="HOGENOM" id="CLU_006308_3_3_1"/>
<evidence type="ECO:0000256" key="1">
    <source>
        <dbReference type="ARBA" id="ARBA00004123"/>
    </source>
</evidence>
<evidence type="ECO:0000256" key="5">
    <source>
        <dbReference type="ARBA" id="ARBA00023242"/>
    </source>
</evidence>
<name>A0A098VPV3_9MICR</name>
<dbReference type="SMART" id="SM00544">
    <property type="entry name" value="MA3"/>
    <property type="match status" value="1"/>
</dbReference>
<dbReference type="SMART" id="SM00543">
    <property type="entry name" value="MIF4G"/>
    <property type="match status" value="1"/>
</dbReference>
<dbReference type="EMBL" id="JMKJ01000499">
    <property type="protein sequence ID" value="KGG50824.1"/>
    <property type="molecule type" value="Genomic_DNA"/>
</dbReference>
<reference evidence="7 8" key="1">
    <citation type="submission" date="2014-04" db="EMBL/GenBank/DDBJ databases">
        <title>A new species of microsporidia sheds light on the evolution of extreme parasitism.</title>
        <authorList>
            <person name="Haag K.L."/>
            <person name="James T.Y."/>
            <person name="Larsson R."/>
            <person name="Schaer T.M."/>
            <person name="Refardt D."/>
            <person name="Pombert J.-F."/>
            <person name="Ebert D."/>
        </authorList>
    </citation>
    <scope>NUCLEOTIDE SEQUENCE [LARGE SCALE GENOMIC DNA]</scope>
    <source>
        <strain evidence="7 8">UGP3</strain>
        <tissue evidence="7">Spores</tissue>
    </source>
</reference>
<dbReference type="GO" id="GO:0000398">
    <property type="term" value="P:mRNA splicing, via spliceosome"/>
    <property type="evidence" value="ECO:0007669"/>
    <property type="project" value="TreeGrafter"/>
</dbReference>
<dbReference type="Gene3D" id="1.25.40.180">
    <property type="match status" value="1"/>
</dbReference>
<protein>
    <recommendedName>
        <fullName evidence="6">MI domain-containing protein</fullName>
    </recommendedName>
</protein>
<proteinExistence type="inferred from homology"/>
<organism evidence="7 8">
    <name type="scientific">Mitosporidium daphniae</name>
    <dbReference type="NCBI Taxonomy" id="1485682"/>
    <lineage>
        <taxon>Eukaryota</taxon>
        <taxon>Fungi</taxon>
        <taxon>Fungi incertae sedis</taxon>
        <taxon>Microsporidia</taxon>
        <taxon>Mitosporidium</taxon>
    </lineage>
</organism>
<keyword evidence="8" id="KW-1185">Reference proteome</keyword>
<evidence type="ECO:0000313" key="7">
    <source>
        <dbReference type="EMBL" id="KGG50824.1"/>
    </source>
</evidence>
<gene>
    <name evidence="7" type="ORF">DI09_54p160</name>
</gene>
<keyword evidence="3" id="KW-0507">mRNA processing</keyword>
<comment type="caution">
    <text evidence="7">The sequence shown here is derived from an EMBL/GenBank/DDBJ whole genome shotgun (WGS) entry which is preliminary data.</text>
</comment>
<dbReference type="Proteomes" id="UP000029725">
    <property type="component" value="Unassembled WGS sequence"/>
</dbReference>
<dbReference type="PANTHER" id="PTHR18034">
    <property type="entry name" value="CELL CYCLE CONTROL PROTEIN CWF22-RELATED"/>
    <property type="match status" value="1"/>
</dbReference>
<evidence type="ECO:0000313" key="8">
    <source>
        <dbReference type="Proteomes" id="UP000029725"/>
    </source>
</evidence>
<dbReference type="GO" id="GO:0071013">
    <property type="term" value="C:catalytic step 2 spliceosome"/>
    <property type="evidence" value="ECO:0007669"/>
    <property type="project" value="TreeGrafter"/>
</dbReference>
<dbReference type="OrthoDB" id="1924287at2759"/>
<dbReference type="InterPro" id="IPR016024">
    <property type="entry name" value="ARM-type_fold"/>
</dbReference>
<dbReference type="FunFam" id="1.25.40.180:FF:000004">
    <property type="entry name" value="pre-mRNA-splicing factor CWC22 homolog"/>
    <property type="match status" value="1"/>
</dbReference>
<evidence type="ECO:0000256" key="2">
    <source>
        <dbReference type="ARBA" id="ARBA00006856"/>
    </source>
</evidence>
<dbReference type="GO" id="GO:0003723">
    <property type="term" value="F:RNA binding"/>
    <property type="evidence" value="ECO:0007669"/>
    <property type="project" value="InterPro"/>
</dbReference>
<dbReference type="VEuPathDB" id="MicrosporidiaDB:DI09_54p160"/>
<dbReference type="InterPro" id="IPR003890">
    <property type="entry name" value="MIF4G-like_typ-3"/>
</dbReference>